<dbReference type="InterPro" id="IPR027417">
    <property type="entry name" value="P-loop_NTPase"/>
</dbReference>
<accession>A0A6P1BU57</accession>
<keyword evidence="6 9" id="KW-0067">ATP-binding</keyword>
<feature type="binding site" evidence="9">
    <location>
        <begin position="201"/>
        <end position="203"/>
    </location>
    <ligand>
        <name>ATP</name>
        <dbReference type="ChEBI" id="CHEBI:30616"/>
    </ligand>
</feature>
<evidence type="ECO:0000256" key="5">
    <source>
        <dbReference type="ARBA" id="ARBA00022756"/>
    </source>
</evidence>
<evidence type="ECO:0000256" key="6">
    <source>
        <dbReference type="ARBA" id="ARBA00022840"/>
    </source>
</evidence>
<feature type="binding site" evidence="9">
    <location>
        <begin position="117"/>
        <end position="120"/>
    </location>
    <ligand>
        <name>ATP</name>
        <dbReference type="ChEBI" id="CHEBI:30616"/>
    </ligand>
</feature>
<dbReference type="CDD" id="cd03109">
    <property type="entry name" value="DTBS"/>
    <property type="match status" value="1"/>
</dbReference>
<evidence type="ECO:0000313" key="11">
    <source>
        <dbReference type="Proteomes" id="UP000468531"/>
    </source>
</evidence>
<dbReference type="AlphaFoldDB" id="A0A6P1BU57"/>
<dbReference type="UniPathway" id="UPA00078">
    <property type="reaction ID" value="UER00161"/>
</dbReference>
<dbReference type="GO" id="GO:0009102">
    <property type="term" value="P:biotin biosynthetic process"/>
    <property type="evidence" value="ECO:0007669"/>
    <property type="project" value="UniProtKB-UniRule"/>
</dbReference>
<dbReference type="PANTHER" id="PTHR43210:SF2">
    <property type="entry name" value="ATP-DEPENDENT DETHIOBIOTIN SYNTHETASE BIOD 2"/>
    <property type="match status" value="1"/>
</dbReference>
<comment type="caution">
    <text evidence="9">Lacks conserved residue(s) required for the propagation of feature annotation.</text>
</comment>
<evidence type="ECO:0000256" key="7">
    <source>
        <dbReference type="ARBA" id="ARBA00022842"/>
    </source>
</evidence>
<keyword evidence="11" id="KW-1185">Reference proteome</keyword>
<gene>
    <name evidence="9 10" type="primary">bioD</name>
    <name evidence="10" type="ORF">FNJ47_39530</name>
</gene>
<proteinExistence type="inferred from homology"/>
<keyword evidence="5 9" id="KW-0093">Biotin biosynthesis</keyword>
<dbReference type="PANTHER" id="PTHR43210">
    <property type="entry name" value="DETHIOBIOTIN SYNTHETASE"/>
    <property type="match status" value="1"/>
</dbReference>
<dbReference type="Proteomes" id="UP000468531">
    <property type="component" value="Unassembled WGS sequence"/>
</dbReference>
<evidence type="ECO:0000256" key="2">
    <source>
        <dbReference type="ARBA" id="ARBA00022598"/>
    </source>
</evidence>
<reference evidence="10 11" key="1">
    <citation type="journal article" date="2020" name="Arch. Microbiol.">
        <title>Bradyrhizobium uaiense sp. nov., a new highly efficient cowpea symbiont.</title>
        <authorList>
            <person name="Cabral Michel D."/>
            <person name="Azarias Guimaraes A."/>
            <person name="Martins da Costa E."/>
            <person name="Soares de Carvalho T."/>
            <person name="Balsanelli E."/>
            <person name="Willems A."/>
            <person name="Maltempi de Souza E."/>
            <person name="de Souza Moreira F.M."/>
        </authorList>
    </citation>
    <scope>NUCLEOTIDE SEQUENCE [LARGE SCALE GENOMIC DNA]</scope>
    <source>
        <strain evidence="10 11">UFLA 03-164</strain>
    </source>
</reference>
<dbReference type="HAMAP" id="MF_00336">
    <property type="entry name" value="BioD"/>
    <property type="match status" value="1"/>
</dbReference>
<dbReference type="GO" id="GO:0000287">
    <property type="term" value="F:magnesium ion binding"/>
    <property type="evidence" value="ECO:0007669"/>
    <property type="project" value="UniProtKB-UniRule"/>
</dbReference>
<comment type="pathway">
    <text evidence="9">Cofactor biosynthesis; biotin biosynthesis; biotin from 7,8-diaminononanoate: step 1/2.</text>
</comment>
<dbReference type="InterPro" id="IPR004472">
    <property type="entry name" value="DTB_synth_BioD"/>
</dbReference>
<dbReference type="EC" id="6.3.3.3" evidence="9"/>
<sequence>MENEVGTTLDKRSRSASQQRIVVTATGAGVGKTVFCAGLVNLLGAKFWKPIQAGLEGETDTECVARLASLPPDRIVPEGYRLQTTVWPHCSAEIDEARIKPELLDVPDTGGQPLVIEGTGGLMEPLNCGSLYVDLLERWRIPVVLCTSTTASTINCSLLSIEALRRRQIDILGVALIGEKNPDAVRAICEIGRVRWLGRLPWIAPLSADGLETAFKVSFLRDDFK</sequence>
<keyword evidence="4 9" id="KW-0547">Nucleotide-binding</keyword>
<comment type="cofactor">
    <cofactor evidence="9">
        <name>Mg(2+)</name>
        <dbReference type="ChEBI" id="CHEBI:18420"/>
    </cofactor>
</comment>
<feature type="binding site" evidence="9">
    <location>
        <position position="60"/>
    </location>
    <ligand>
        <name>ATP</name>
        <dbReference type="ChEBI" id="CHEBI:30616"/>
    </ligand>
</feature>
<feature type="binding site" evidence="9">
    <location>
        <position position="117"/>
    </location>
    <ligand>
        <name>Mg(2+)</name>
        <dbReference type="ChEBI" id="CHEBI:18420"/>
    </ligand>
</feature>
<evidence type="ECO:0000256" key="4">
    <source>
        <dbReference type="ARBA" id="ARBA00022741"/>
    </source>
</evidence>
<keyword evidence="3 9" id="KW-0479">Metal-binding</keyword>
<feature type="binding site" evidence="9">
    <location>
        <begin position="29"/>
        <end position="34"/>
    </location>
    <ligand>
        <name>ATP</name>
        <dbReference type="ChEBI" id="CHEBI:30616"/>
    </ligand>
</feature>
<comment type="similarity">
    <text evidence="9">Belongs to the dethiobiotin synthetase family.</text>
</comment>
<comment type="subunit">
    <text evidence="9">Homodimer.</text>
</comment>
<dbReference type="PIRSF" id="PIRSF006755">
    <property type="entry name" value="DTB_synth"/>
    <property type="match status" value="1"/>
</dbReference>
<evidence type="ECO:0000256" key="9">
    <source>
        <dbReference type="HAMAP-Rule" id="MF_00336"/>
    </source>
</evidence>
<dbReference type="GO" id="GO:0005524">
    <property type="term" value="F:ATP binding"/>
    <property type="evidence" value="ECO:0007669"/>
    <property type="project" value="UniProtKB-UniRule"/>
</dbReference>
<organism evidence="10 11">
    <name type="scientific">Bradyrhizobium uaiense</name>
    <dbReference type="NCBI Taxonomy" id="2594946"/>
    <lineage>
        <taxon>Bacteria</taxon>
        <taxon>Pseudomonadati</taxon>
        <taxon>Pseudomonadota</taxon>
        <taxon>Alphaproteobacteria</taxon>
        <taxon>Hyphomicrobiales</taxon>
        <taxon>Nitrobacteraceae</taxon>
        <taxon>Bradyrhizobium</taxon>
    </lineage>
</organism>
<comment type="subcellular location">
    <subcellularLocation>
        <location evidence="9">Cytoplasm</location>
    </subcellularLocation>
</comment>
<comment type="catalytic activity">
    <reaction evidence="9">
        <text>(7R,8S)-7,8-diammoniononanoate + CO2 + ATP = (4R,5S)-dethiobiotin + ADP + phosphate + 3 H(+)</text>
        <dbReference type="Rhea" id="RHEA:15805"/>
        <dbReference type="ChEBI" id="CHEBI:15378"/>
        <dbReference type="ChEBI" id="CHEBI:16526"/>
        <dbReference type="ChEBI" id="CHEBI:30616"/>
        <dbReference type="ChEBI" id="CHEBI:43474"/>
        <dbReference type="ChEBI" id="CHEBI:149469"/>
        <dbReference type="ChEBI" id="CHEBI:149473"/>
        <dbReference type="ChEBI" id="CHEBI:456216"/>
        <dbReference type="EC" id="6.3.3.3"/>
    </reaction>
</comment>
<dbReference type="Pfam" id="PF13500">
    <property type="entry name" value="AAA_26"/>
    <property type="match status" value="1"/>
</dbReference>
<feature type="binding site" evidence="9">
    <location>
        <position position="33"/>
    </location>
    <ligand>
        <name>Mg(2+)</name>
        <dbReference type="ChEBI" id="CHEBI:18420"/>
    </ligand>
</feature>
<keyword evidence="1 9" id="KW-0963">Cytoplasm</keyword>
<dbReference type="Gene3D" id="3.40.50.300">
    <property type="entry name" value="P-loop containing nucleotide triphosphate hydrolases"/>
    <property type="match status" value="1"/>
</dbReference>
<evidence type="ECO:0000256" key="8">
    <source>
        <dbReference type="ARBA" id="ARBA00047386"/>
    </source>
</evidence>
<keyword evidence="2 9" id="KW-0436">Ligase</keyword>
<name>A0A6P1BU57_9BRAD</name>
<protein>
    <recommendedName>
        <fullName evidence="9">ATP-dependent dethiobiotin synthetase BioD</fullName>
        <ecNumber evidence="9">6.3.3.3</ecNumber>
    </recommendedName>
    <alternativeName>
        <fullName evidence="9">DTB synthetase</fullName>
        <shortName evidence="9">DTBS</shortName>
    </alternativeName>
    <alternativeName>
        <fullName evidence="9">Dethiobiotin synthase</fullName>
    </alternativeName>
</protein>
<dbReference type="EMBL" id="VKHP01000266">
    <property type="protein sequence ID" value="NEV01700.1"/>
    <property type="molecule type" value="Genomic_DNA"/>
</dbReference>
<feature type="active site" evidence="9">
    <location>
        <position position="49"/>
    </location>
</feature>
<keyword evidence="7 9" id="KW-0460">Magnesium</keyword>
<dbReference type="GO" id="GO:0005829">
    <property type="term" value="C:cytosol"/>
    <property type="evidence" value="ECO:0007669"/>
    <property type="project" value="TreeGrafter"/>
</dbReference>
<dbReference type="GO" id="GO:0004141">
    <property type="term" value="F:dethiobiotin synthase activity"/>
    <property type="evidence" value="ECO:0007669"/>
    <property type="project" value="UniProtKB-UniRule"/>
</dbReference>
<dbReference type="SUPFAM" id="SSF52540">
    <property type="entry name" value="P-loop containing nucleoside triphosphate hydrolases"/>
    <property type="match status" value="1"/>
</dbReference>
<evidence type="ECO:0000313" key="10">
    <source>
        <dbReference type="EMBL" id="NEV01700.1"/>
    </source>
</evidence>
<comment type="function">
    <text evidence="9">Catalyzes a mechanistically unusual reaction, the ATP-dependent insertion of CO2 between the N7 and N8 nitrogen atoms of 7,8-diaminopelargonic acid (DAPA, also called 7,8-diammoniononanoate) to form a ureido ring.</text>
</comment>
<comment type="catalytic activity">
    <reaction evidence="8">
        <text>(7R,8S)-8-amino-7-(carboxyamino)nonanoate + ATP = (4R,5S)-dethiobiotin + ADP + phosphate + H(+)</text>
        <dbReference type="Rhea" id="RHEA:63684"/>
        <dbReference type="ChEBI" id="CHEBI:15378"/>
        <dbReference type="ChEBI" id="CHEBI:30616"/>
        <dbReference type="ChEBI" id="CHEBI:43474"/>
        <dbReference type="ChEBI" id="CHEBI:149470"/>
        <dbReference type="ChEBI" id="CHEBI:149473"/>
        <dbReference type="ChEBI" id="CHEBI:456216"/>
    </reaction>
</comment>
<feature type="binding site" evidence="9">
    <location>
        <position position="60"/>
    </location>
    <ligand>
        <name>Mg(2+)</name>
        <dbReference type="ChEBI" id="CHEBI:18420"/>
    </ligand>
</feature>
<comment type="caution">
    <text evidence="10">The sequence shown here is derived from an EMBL/GenBank/DDBJ whole genome shotgun (WGS) entry which is preliminary data.</text>
</comment>
<evidence type="ECO:0000256" key="1">
    <source>
        <dbReference type="ARBA" id="ARBA00022490"/>
    </source>
</evidence>
<evidence type="ECO:0000256" key="3">
    <source>
        <dbReference type="ARBA" id="ARBA00022723"/>
    </source>
</evidence>